<sequence length="247" mass="27967">MRIIGGPNGSGKSTLFTSLRQEINEITGKPIRVGYFINADNLEKDLQEKRFLNFEDYQLSIVPNQWEAFLNKSSFFAKINMSLFKDAVSVKNNLLQLLTPYDVPGGYIGALIADFLRNQLLLSGQTYSFETVMSHPSKLDEIKHAKTLGYKTYLYFIATTTPAINISRVKNRISKAGHAVPEKSIISRYPKSLDNLAGATALVDKAYFFDNSNDLKMIATKEGEDLNILQEQLPQWFIENVIHKFFP</sequence>
<dbReference type="Gene3D" id="3.40.50.300">
    <property type="entry name" value="P-loop containing nucleotide triphosphate hydrolases"/>
    <property type="match status" value="1"/>
</dbReference>
<dbReference type="InterPro" id="IPR027417">
    <property type="entry name" value="P-loop_NTPase"/>
</dbReference>
<dbReference type="PANTHER" id="PTHR39206:SF1">
    <property type="entry name" value="SLL8004 PROTEIN"/>
    <property type="match status" value="1"/>
</dbReference>
<evidence type="ECO:0000313" key="1">
    <source>
        <dbReference type="EMBL" id="PSL49318.1"/>
    </source>
</evidence>
<accession>A0A2P8HSY8</accession>
<organism evidence="1 2">
    <name type="scientific">Chitinophaga niastensis</name>
    <dbReference type="NCBI Taxonomy" id="536980"/>
    <lineage>
        <taxon>Bacteria</taxon>
        <taxon>Pseudomonadati</taxon>
        <taxon>Bacteroidota</taxon>
        <taxon>Chitinophagia</taxon>
        <taxon>Chitinophagales</taxon>
        <taxon>Chitinophagaceae</taxon>
        <taxon>Chitinophaga</taxon>
    </lineage>
</organism>
<dbReference type="AlphaFoldDB" id="A0A2P8HSY8"/>
<reference evidence="1 2" key="1">
    <citation type="submission" date="2018-03" db="EMBL/GenBank/DDBJ databases">
        <title>Genomic Encyclopedia of Archaeal and Bacterial Type Strains, Phase II (KMG-II): from individual species to whole genera.</title>
        <authorList>
            <person name="Goeker M."/>
        </authorList>
    </citation>
    <scope>NUCLEOTIDE SEQUENCE [LARGE SCALE GENOMIC DNA]</scope>
    <source>
        <strain evidence="1 2">DSM 24859</strain>
    </source>
</reference>
<dbReference type="EMBL" id="PYAW01000001">
    <property type="protein sequence ID" value="PSL49318.1"/>
    <property type="molecule type" value="Genomic_DNA"/>
</dbReference>
<dbReference type="Proteomes" id="UP000240971">
    <property type="component" value="Unassembled WGS sequence"/>
</dbReference>
<keyword evidence="2" id="KW-1185">Reference proteome</keyword>
<dbReference type="SUPFAM" id="SSF52540">
    <property type="entry name" value="P-loop containing nucleoside triphosphate hydrolases"/>
    <property type="match status" value="1"/>
</dbReference>
<evidence type="ECO:0000313" key="2">
    <source>
        <dbReference type="Proteomes" id="UP000240971"/>
    </source>
</evidence>
<comment type="caution">
    <text evidence="1">The sequence shown here is derived from an EMBL/GenBank/DDBJ whole genome shotgun (WGS) entry which is preliminary data.</text>
</comment>
<proteinExistence type="predicted"/>
<protein>
    <submittedName>
        <fullName evidence="1">Putative ABC-type ATPase</fullName>
    </submittedName>
</protein>
<dbReference type="PANTHER" id="PTHR39206">
    <property type="entry name" value="SLL8004 PROTEIN"/>
    <property type="match status" value="1"/>
</dbReference>
<name>A0A2P8HSY8_CHINA</name>
<gene>
    <name evidence="1" type="ORF">CLV51_101649</name>
</gene>